<evidence type="ECO:0000313" key="2">
    <source>
        <dbReference type="Proteomes" id="UP001231915"/>
    </source>
</evidence>
<comment type="caution">
    <text evidence="1">The sequence shown here is derived from an EMBL/GenBank/DDBJ whole genome shotgun (WGS) entry which is preliminary data.</text>
</comment>
<organism evidence="1 2">
    <name type="scientific">Pseudoalteromonas obscura</name>
    <dbReference type="NCBI Taxonomy" id="3048491"/>
    <lineage>
        <taxon>Bacteria</taxon>
        <taxon>Pseudomonadati</taxon>
        <taxon>Pseudomonadota</taxon>
        <taxon>Gammaproteobacteria</taxon>
        <taxon>Alteromonadales</taxon>
        <taxon>Pseudoalteromonadaceae</taxon>
        <taxon>Pseudoalteromonas</taxon>
    </lineage>
</organism>
<name>A0ABT7EFH8_9GAMM</name>
<dbReference type="Proteomes" id="UP001231915">
    <property type="component" value="Unassembled WGS sequence"/>
</dbReference>
<gene>
    <name evidence="1" type="ORF">QNM18_03025</name>
</gene>
<sequence>MSFEFPNSRRWNDFSQRVVYNEILKKQVGEFALTENGVCFGAVLSWIDAMLKGEGHLKLLTKNKEAVIKA</sequence>
<evidence type="ECO:0000313" key="1">
    <source>
        <dbReference type="EMBL" id="MDK2594041.1"/>
    </source>
</evidence>
<accession>A0ABT7EFH8</accession>
<dbReference type="EMBL" id="JASJUT010000001">
    <property type="protein sequence ID" value="MDK2594041.1"/>
    <property type="molecule type" value="Genomic_DNA"/>
</dbReference>
<reference evidence="1 2" key="1">
    <citation type="submission" date="2023-05" db="EMBL/GenBank/DDBJ databases">
        <title>Pseudoalteromonas ardens sp. nov., Pseudoalteromonas obscura sp. nov., and Pseudoalteromonas umbrosa sp. nov., isolated from the coral Montipora capitata.</title>
        <authorList>
            <person name="Thomas E.M."/>
            <person name="Smith E.M."/>
            <person name="Papke E."/>
            <person name="Shlafstein M.D."/>
            <person name="Oline D.K."/>
            <person name="Videau P."/>
            <person name="Saw J.H."/>
            <person name="Strangman W.K."/>
            <person name="Ushijima B."/>
        </authorList>
    </citation>
    <scope>NUCLEOTIDE SEQUENCE [LARGE SCALE GENOMIC DNA]</scope>
    <source>
        <strain evidence="1 2">P94</strain>
    </source>
</reference>
<keyword evidence="2" id="KW-1185">Reference proteome</keyword>
<proteinExistence type="predicted"/>
<dbReference type="RefSeq" id="WP_284136294.1">
    <property type="nucleotide sequence ID" value="NZ_JASJUT010000001.1"/>
</dbReference>
<protein>
    <submittedName>
        <fullName evidence="1">Uncharacterized protein</fullName>
    </submittedName>
</protein>